<keyword evidence="1" id="KW-0812">Transmembrane</keyword>
<reference evidence="2" key="2">
    <citation type="submission" date="2011-01" db="EMBL/GenBank/DDBJ databases">
        <title>The Non-contiguous Finished genome of Clostridium papyrosolvens.</title>
        <authorList>
            <person name="Lucas S."/>
            <person name="Copeland A."/>
            <person name="Lapidus A."/>
            <person name="Cheng J.-F."/>
            <person name="Goodwin L."/>
            <person name="Pitluck S."/>
            <person name="Misra M."/>
            <person name="Chertkov O."/>
            <person name="Detter J.C."/>
            <person name="Han C."/>
            <person name="Tapia R."/>
            <person name="Land M."/>
            <person name="Hauser L."/>
            <person name="Kyrpides N."/>
            <person name="Ivanova N."/>
            <person name="Pagani I."/>
            <person name="Mouttaki H."/>
            <person name="He Z."/>
            <person name="Zhou J."/>
            <person name="Hemme C.L."/>
            <person name="Woyke T."/>
        </authorList>
    </citation>
    <scope>NUCLEOTIDE SEQUENCE [LARGE SCALE GENOMIC DNA]</scope>
    <source>
        <strain evidence="2">DSM 2782</strain>
    </source>
</reference>
<reference evidence="2" key="1">
    <citation type="submission" date="2009-07" db="EMBL/GenBank/DDBJ databases">
        <authorList>
            <consortium name="US DOE Joint Genome Institute (JGI-PGF)"/>
            <person name="Lucas S."/>
            <person name="Copeland A."/>
            <person name="Lapidus A."/>
            <person name="Glavina del Rio T."/>
            <person name="Tice H."/>
            <person name="Bruce D."/>
            <person name="Goodwin L."/>
            <person name="Pitluck S."/>
            <person name="Larimer F."/>
            <person name="Land M.L."/>
            <person name="Mouttaki H."/>
            <person name="He Z."/>
            <person name="Zhou J."/>
            <person name="Hemme C.L."/>
        </authorList>
    </citation>
    <scope>NUCLEOTIDE SEQUENCE [LARGE SCALE GENOMIC DNA]</scope>
    <source>
        <strain evidence="2">DSM 2782</strain>
    </source>
</reference>
<proteinExistence type="predicted"/>
<comment type="caution">
    <text evidence="2">The sequence shown here is derived from an EMBL/GenBank/DDBJ whole genome shotgun (WGS) entry which is preliminary data.</text>
</comment>
<keyword evidence="1" id="KW-1133">Transmembrane helix</keyword>
<evidence type="ECO:0000313" key="2">
    <source>
        <dbReference type="EMBL" id="EGD49189.1"/>
    </source>
</evidence>
<feature type="transmembrane region" description="Helical" evidence="1">
    <location>
        <begin position="7"/>
        <end position="24"/>
    </location>
</feature>
<feature type="transmembrane region" description="Helical" evidence="1">
    <location>
        <begin position="30"/>
        <end position="49"/>
    </location>
</feature>
<keyword evidence="1" id="KW-0472">Membrane</keyword>
<name>F1T9K7_9FIRM</name>
<sequence>MNKKFGIKDVFMICVMFFFILSAIMKNNYYFNIATIIVGCLVFFIINIWEPIKSALVSKRFSFKYC</sequence>
<accession>F1T9K7</accession>
<evidence type="ECO:0000313" key="3">
    <source>
        <dbReference type="Proteomes" id="UP000003860"/>
    </source>
</evidence>
<gene>
    <name evidence="2" type="ORF">Cpap_3621</name>
</gene>
<keyword evidence="3" id="KW-1185">Reference proteome</keyword>
<dbReference type="EMBL" id="ACXX02000002">
    <property type="protein sequence ID" value="EGD49189.1"/>
    <property type="molecule type" value="Genomic_DNA"/>
</dbReference>
<dbReference type="Proteomes" id="UP000003860">
    <property type="component" value="Unassembled WGS sequence"/>
</dbReference>
<organism evidence="2 3">
    <name type="scientific">Ruminiclostridium papyrosolvens DSM 2782</name>
    <dbReference type="NCBI Taxonomy" id="588581"/>
    <lineage>
        <taxon>Bacteria</taxon>
        <taxon>Bacillati</taxon>
        <taxon>Bacillota</taxon>
        <taxon>Clostridia</taxon>
        <taxon>Eubacteriales</taxon>
        <taxon>Oscillospiraceae</taxon>
        <taxon>Ruminiclostridium</taxon>
    </lineage>
</organism>
<protein>
    <submittedName>
        <fullName evidence="2">Inner membrane transport protein YajR</fullName>
    </submittedName>
</protein>
<evidence type="ECO:0000256" key="1">
    <source>
        <dbReference type="SAM" id="Phobius"/>
    </source>
</evidence>
<dbReference type="AlphaFoldDB" id="F1T9K7"/>